<reference evidence="1 2" key="1">
    <citation type="journal article" date="2024" name="Int. J. Syst. Evol. Microbiol.">
        <title>Virgibacillus tibetensis sp. nov., isolated from salt lake on the Tibetan Plateau of China.</title>
        <authorList>
            <person name="Phurbu D."/>
            <person name="Liu Z.-X."/>
            <person name="Wang R."/>
            <person name="Zheng Y.-Y."/>
            <person name="Liu H.-C."/>
            <person name="Zhou Y.-G."/>
            <person name="Yu Y.-J."/>
            <person name="Li A.-H."/>
        </authorList>
    </citation>
    <scope>NUCLEOTIDE SEQUENCE [LARGE SCALE GENOMIC DNA]</scope>
    <source>
        <strain evidence="1 2">C22-A2</strain>
    </source>
</reference>
<dbReference type="Proteomes" id="UP001335737">
    <property type="component" value="Unassembled WGS sequence"/>
</dbReference>
<protein>
    <submittedName>
        <fullName evidence="1">Tetratricopeptide repeat protein</fullName>
    </submittedName>
</protein>
<dbReference type="EMBL" id="JARZFX010000001">
    <property type="protein sequence ID" value="MEC5422470.1"/>
    <property type="molecule type" value="Genomic_DNA"/>
</dbReference>
<dbReference type="InterPro" id="IPR019734">
    <property type="entry name" value="TPR_rpt"/>
</dbReference>
<name>A0ABU6KBF7_9BACI</name>
<evidence type="ECO:0000313" key="2">
    <source>
        <dbReference type="Proteomes" id="UP001335737"/>
    </source>
</evidence>
<dbReference type="Pfam" id="PF25058">
    <property type="entry name" value="ARM_TT21"/>
    <property type="match status" value="1"/>
</dbReference>
<dbReference type="Pfam" id="PF13429">
    <property type="entry name" value="TPR_15"/>
    <property type="match status" value="1"/>
</dbReference>
<dbReference type="SUPFAM" id="SSF48452">
    <property type="entry name" value="TPR-like"/>
    <property type="match status" value="1"/>
</dbReference>
<organism evidence="1 2">
    <name type="scientific">Virgibacillus tibetensis</name>
    <dbReference type="NCBI Taxonomy" id="3042313"/>
    <lineage>
        <taxon>Bacteria</taxon>
        <taxon>Bacillati</taxon>
        <taxon>Bacillota</taxon>
        <taxon>Bacilli</taxon>
        <taxon>Bacillales</taxon>
        <taxon>Bacillaceae</taxon>
        <taxon>Virgibacillus</taxon>
    </lineage>
</organism>
<proteinExistence type="predicted"/>
<dbReference type="SMART" id="SM00028">
    <property type="entry name" value="TPR"/>
    <property type="match status" value="8"/>
</dbReference>
<comment type="caution">
    <text evidence="1">The sequence shown here is derived from an EMBL/GenBank/DDBJ whole genome shotgun (WGS) entry which is preliminary data.</text>
</comment>
<sequence>METIRQAVNLMEGNQSEKAIELLENYLPIADEEEKFTIAELYIQWGFLEEAAVILNELLQRYPNESELKVTLADIYIELDNDESAINLLNDIEENDPAYVQALIQLADLYQAQGLFEVAEQKLLVAKQHQPNEPIIDFALGELLFSVGEYRKAITYYEKTLPEFNEVANVSINDRLAEAHAASGDYELALTFYQNTENEHPDTLFKYGYTAYQAGRKDIAIKAWEQVIEIDAYYHTVYYQLAKAYEEEGLLQEAYETAKKGLDFDEFNKELFFLAGVFAHHLDRNDESEKWIREAIALEPDYKEAILFLIELFKTNDNNSEIVSLLTEIKGLGADDSLYEWELARAYNKIESFDNALKHYKSAYNNLNEDSDFMKEFGYFLTEEGRTKEAIAVFEAYLIQQPSDDESEEFLSRLKQSNEH</sequence>
<dbReference type="Pfam" id="PF13432">
    <property type="entry name" value="TPR_16"/>
    <property type="match status" value="1"/>
</dbReference>
<dbReference type="PANTHER" id="PTHR12558:SF13">
    <property type="entry name" value="CELL DIVISION CYCLE PROTEIN 27 HOMOLOG"/>
    <property type="match status" value="1"/>
</dbReference>
<dbReference type="Gene3D" id="1.25.40.10">
    <property type="entry name" value="Tetratricopeptide repeat domain"/>
    <property type="match status" value="3"/>
</dbReference>
<evidence type="ECO:0000313" key="1">
    <source>
        <dbReference type="EMBL" id="MEC5422470.1"/>
    </source>
</evidence>
<dbReference type="PANTHER" id="PTHR12558">
    <property type="entry name" value="CELL DIVISION CYCLE 16,23,27"/>
    <property type="match status" value="1"/>
</dbReference>
<accession>A0ABU6KBF7</accession>
<dbReference type="InterPro" id="IPR011990">
    <property type="entry name" value="TPR-like_helical_dom_sf"/>
</dbReference>
<keyword evidence="2" id="KW-1185">Reference proteome</keyword>
<dbReference type="RefSeq" id="WP_327606033.1">
    <property type="nucleotide sequence ID" value="NZ_JARZFX010000001.1"/>
</dbReference>
<gene>
    <name evidence="1" type="ORF">QGM71_03055</name>
</gene>